<dbReference type="PROSITE" id="PS50082">
    <property type="entry name" value="WD_REPEATS_2"/>
    <property type="match status" value="4"/>
</dbReference>
<dbReference type="Proteomes" id="UP000827092">
    <property type="component" value="Unassembled WGS sequence"/>
</dbReference>
<organism evidence="4 5">
    <name type="scientific">Oedothorax gibbosus</name>
    <dbReference type="NCBI Taxonomy" id="931172"/>
    <lineage>
        <taxon>Eukaryota</taxon>
        <taxon>Metazoa</taxon>
        <taxon>Ecdysozoa</taxon>
        <taxon>Arthropoda</taxon>
        <taxon>Chelicerata</taxon>
        <taxon>Arachnida</taxon>
        <taxon>Araneae</taxon>
        <taxon>Araneomorphae</taxon>
        <taxon>Entelegynae</taxon>
        <taxon>Araneoidea</taxon>
        <taxon>Linyphiidae</taxon>
        <taxon>Erigoninae</taxon>
        <taxon>Oedothorax</taxon>
    </lineage>
</organism>
<evidence type="ECO:0000256" key="3">
    <source>
        <dbReference type="PROSITE-ProRule" id="PRU00221"/>
    </source>
</evidence>
<dbReference type="AlphaFoldDB" id="A0AAV6U8X8"/>
<feature type="repeat" description="WD" evidence="3">
    <location>
        <begin position="126"/>
        <end position="167"/>
    </location>
</feature>
<accession>A0AAV6U8X8</accession>
<keyword evidence="1 3" id="KW-0853">WD repeat</keyword>
<evidence type="ECO:0000256" key="1">
    <source>
        <dbReference type="ARBA" id="ARBA00022574"/>
    </source>
</evidence>
<protein>
    <recommendedName>
        <fullName evidence="6">Angio-associated migratory cell protein</fullName>
    </recommendedName>
</protein>
<name>A0AAV6U8X8_9ARAC</name>
<dbReference type="PROSITE" id="PS00678">
    <property type="entry name" value="WD_REPEATS_1"/>
    <property type="match status" value="2"/>
</dbReference>
<keyword evidence="2" id="KW-0677">Repeat</keyword>
<evidence type="ECO:0008006" key="6">
    <source>
        <dbReference type="Google" id="ProtNLM"/>
    </source>
</evidence>
<dbReference type="InterPro" id="IPR015943">
    <property type="entry name" value="WD40/YVTN_repeat-like_dom_sf"/>
</dbReference>
<evidence type="ECO:0000313" key="5">
    <source>
        <dbReference type="Proteomes" id="UP000827092"/>
    </source>
</evidence>
<dbReference type="SUPFAM" id="SSF50978">
    <property type="entry name" value="WD40 repeat-like"/>
    <property type="match status" value="1"/>
</dbReference>
<proteinExistence type="predicted"/>
<gene>
    <name evidence="4" type="ORF">JTE90_008587</name>
</gene>
<dbReference type="Pfam" id="PF00400">
    <property type="entry name" value="WD40"/>
    <property type="match status" value="5"/>
</dbReference>
<dbReference type="SMART" id="SM00320">
    <property type="entry name" value="WD40"/>
    <property type="match status" value="7"/>
</dbReference>
<reference evidence="4 5" key="1">
    <citation type="journal article" date="2022" name="Nat. Ecol. Evol.">
        <title>A masculinizing supergene underlies an exaggerated male reproductive morph in a spider.</title>
        <authorList>
            <person name="Hendrickx F."/>
            <person name="De Corte Z."/>
            <person name="Sonet G."/>
            <person name="Van Belleghem S.M."/>
            <person name="Kostlbacher S."/>
            <person name="Vangestel C."/>
        </authorList>
    </citation>
    <scope>NUCLEOTIDE SEQUENCE [LARGE SCALE GENOMIC DNA]</scope>
    <source>
        <strain evidence="4">W744_W776</strain>
    </source>
</reference>
<dbReference type="CDD" id="cd00200">
    <property type="entry name" value="WD40"/>
    <property type="match status" value="1"/>
</dbReference>
<sequence>MPISFPSHLDPEVVLLKSTSTLTFSKLLKIMPCNTPPPPELFDDTDDLIEDAPDDGFEIVYDEDITDMPEIDPEEVIDHAVVTFKGHQDPVFCCNFNNTGTLAVSGGQDDHAFVWDINTGETKFFCAGHTDSVIAVQFNYDSSMVATAGMDGLIQVWNVETGDKLWDYETSEITWMTWHTSENHLFAGTSDGTCWKWSVPDGETCGLFAAHGCSSTCAKLLDNGLKIAIGYFDGSIKIWDTNLYSVIATVTGKDAHTGDVTCMACSADDNLLVTGSVDGTAKLIKTSNCRVLHTWNCSVPEEEENEEGETVESVGFFNSHNLVATGTDCGNLRIFDISTYTQRAMVNIGSPIIKLICGATSPLVYIATTPFIELYDGRAAQLQKRWSGHTNSILDFVLSKEQDVIMSASDDHTCKIFRNS</sequence>
<comment type="caution">
    <text evidence="4">The sequence shown here is derived from an EMBL/GenBank/DDBJ whole genome shotgun (WGS) entry which is preliminary data.</text>
</comment>
<keyword evidence="5" id="KW-1185">Reference proteome</keyword>
<dbReference type="Gene3D" id="2.130.10.10">
    <property type="entry name" value="YVTN repeat-like/Quinoprotein amine dehydrogenase"/>
    <property type="match status" value="1"/>
</dbReference>
<dbReference type="PROSITE" id="PS50294">
    <property type="entry name" value="WD_REPEATS_REGION"/>
    <property type="match status" value="2"/>
</dbReference>
<dbReference type="InterPro" id="IPR051179">
    <property type="entry name" value="WD_repeat_multifunction"/>
</dbReference>
<evidence type="ECO:0000256" key="2">
    <source>
        <dbReference type="ARBA" id="ARBA00022737"/>
    </source>
</evidence>
<dbReference type="PANTHER" id="PTHR19857:SF8">
    <property type="entry name" value="ANGIO-ASSOCIATED MIGRATORY CELL PROTEIN"/>
    <property type="match status" value="1"/>
</dbReference>
<feature type="repeat" description="WD" evidence="3">
    <location>
        <begin position="253"/>
        <end position="294"/>
    </location>
</feature>
<evidence type="ECO:0000313" key="4">
    <source>
        <dbReference type="EMBL" id="KAG8180802.1"/>
    </source>
</evidence>
<dbReference type="InterPro" id="IPR019775">
    <property type="entry name" value="WD40_repeat_CS"/>
</dbReference>
<dbReference type="EMBL" id="JAFNEN010000548">
    <property type="protein sequence ID" value="KAG8180802.1"/>
    <property type="molecule type" value="Genomic_DNA"/>
</dbReference>
<feature type="repeat" description="WD" evidence="3">
    <location>
        <begin position="208"/>
        <end position="249"/>
    </location>
</feature>
<dbReference type="InterPro" id="IPR036322">
    <property type="entry name" value="WD40_repeat_dom_sf"/>
</dbReference>
<dbReference type="PANTHER" id="PTHR19857">
    <property type="entry name" value="MITOCHONDRIAL DIVISION PROTEIN 1-RELATED"/>
    <property type="match status" value="1"/>
</dbReference>
<dbReference type="InterPro" id="IPR001680">
    <property type="entry name" value="WD40_rpt"/>
</dbReference>
<feature type="repeat" description="WD" evidence="3">
    <location>
        <begin position="84"/>
        <end position="125"/>
    </location>
</feature>